<dbReference type="Gene3D" id="3.30.559.10">
    <property type="entry name" value="Chloramphenicol acetyltransferase-like domain"/>
    <property type="match status" value="1"/>
</dbReference>
<protein>
    <recommendedName>
        <fullName evidence="4 11">Diacylglycerol O-acyltransferase</fullName>
        <ecNumber evidence="4 11">2.3.1.20</ecNumber>
    </recommendedName>
</protein>
<feature type="region of interest" description="Disordered" evidence="12">
    <location>
        <begin position="151"/>
        <end position="172"/>
    </location>
</feature>
<evidence type="ECO:0000256" key="5">
    <source>
        <dbReference type="ARBA" id="ARBA00022516"/>
    </source>
</evidence>
<reference evidence="15 16" key="1">
    <citation type="submission" date="2016-10" db="EMBL/GenBank/DDBJ databases">
        <title>Genome sequence of Nocardia seriolae strain EM150506, isolated from Anguila japonica.</title>
        <authorList>
            <person name="Han H.-J."/>
        </authorList>
    </citation>
    <scope>NUCLEOTIDE SEQUENCE [LARGE SCALE GENOMIC DNA]</scope>
    <source>
        <strain evidence="15 16">EM150506</strain>
    </source>
</reference>
<dbReference type="InterPro" id="IPR023213">
    <property type="entry name" value="CAT-like_dom_sf"/>
</dbReference>
<dbReference type="NCBIfam" id="TIGR02946">
    <property type="entry name" value="acyl_WS_DGAT"/>
    <property type="match status" value="1"/>
</dbReference>
<keyword evidence="9 11" id="KW-0012">Acyltransferase</keyword>
<feature type="domain" description="O-acyltransferase WSD1-like N-terminal" evidence="13">
    <location>
        <begin position="4"/>
        <end position="250"/>
    </location>
</feature>
<dbReference type="SUPFAM" id="SSF52777">
    <property type="entry name" value="CoA-dependent acyltransferases"/>
    <property type="match status" value="1"/>
</dbReference>
<name>A0ABC8AWD7_9NOCA</name>
<dbReference type="InterPro" id="IPR045034">
    <property type="entry name" value="O-acyltransferase_WSD1-like"/>
</dbReference>
<dbReference type="GO" id="GO:0006071">
    <property type="term" value="P:glycerol metabolic process"/>
    <property type="evidence" value="ECO:0007669"/>
    <property type="project" value="UniProtKB-KW"/>
</dbReference>
<dbReference type="EC" id="2.3.1.20" evidence="4 11"/>
<evidence type="ECO:0000313" key="16">
    <source>
        <dbReference type="Proteomes" id="UP000180166"/>
    </source>
</evidence>
<proteinExistence type="inferred from homology"/>
<gene>
    <name evidence="15" type="ORF">NS506_04333</name>
</gene>
<dbReference type="EMBL" id="CP017839">
    <property type="protein sequence ID" value="APA98381.1"/>
    <property type="molecule type" value="Genomic_DNA"/>
</dbReference>
<evidence type="ECO:0000256" key="3">
    <source>
        <dbReference type="ARBA" id="ARBA00009587"/>
    </source>
</evidence>
<keyword evidence="6 11" id="KW-0808">Transferase</keyword>
<dbReference type="GO" id="GO:0006629">
    <property type="term" value="P:lipid metabolic process"/>
    <property type="evidence" value="ECO:0007669"/>
    <property type="project" value="UniProtKB-KW"/>
</dbReference>
<evidence type="ECO:0000256" key="9">
    <source>
        <dbReference type="ARBA" id="ARBA00023315"/>
    </source>
</evidence>
<evidence type="ECO:0000256" key="12">
    <source>
        <dbReference type="SAM" id="MobiDB-lite"/>
    </source>
</evidence>
<evidence type="ECO:0000259" key="13">
    <source>
        <dbReference type="Pfam" id="PF03007"/>
    </source>
</evidence>
<evidence type="ECO:0000256" key="10">
    <source>
        <dbReference type="ARBA" id="ARBA00048109"/>
    </source>
</evidence>
<dbReference type="InterPro" id="IPR014292">
    <property type="entry name" value="Acyl_transf_WS/DGAT"/>
</dbReference>
<dbReference type="Pfam" id="PF06974">
    <property type="entry name" value="WS_DGAT_C"/>
    <property type="match status" value="1"/>
</dbReference>
<comment type="pathway">
    <text evidence="2">Lipid metabolism.</text>
</comment>
<dbReference type="RefSeq" id="WP_071344833.1">
    <property type="nucleotide sequence ID" value="NZ_CP017839.1"/>
</dbReference>
<sequence>MTELRPLDAGFVELEDSDPHLSMGIGAVAVLSGTPPTRAEFAELVGAGVRGNTRLRERMRRAPLDLSTPVWEPDPAFDLAHHIRWVALPEPADDAALFEFIATELAARLDRDHPLWQCVVVERLAGDRWAVLIKAHHSVADGGSGVNLLSGLCDQGSEEPEPAAAQPPPDGPGLRGLIDQAVRLPVDVPRAVVHTVRGLIPVTMAMLRPTADSSLNGSIGQQRRYVVARASLPEIREIGKAFGATVNDVVLAVLAGSYRALLLGREEEPTRDMLRILVPVSTRSAEAMRVLDNRVSALLPYLPVHVADPVQRLAAVHDRMNRHKARGEAGAEGTLLTLTEWMPFAPLAWAVRTLARLPQHSVSAVATNVPGPRRELTMGGRRVLELLPVLPIAVRLRSGVAILSYGDRLTFGITGDYDTMPDIGAIAEGIDAEIRVLLAAARAR</sequence>
<dbReference type="InterPro" id="IPR009721">
    <property type="entry name" value="O-acyltransferase_WSD1_C"/>
</dbReference>
<dbReference type="GO" id="GO:0004144">
    <property type="term" value="F:diacylglycerol O-acyltransferase activity"/>
    <property type="evidence" value="ECO:0007669"/>
    <property type="project" value="UniProtKB-EC"/>
</dbReference>
<comment type="pathway">
    <text evidence="1 11">Glycerolipid metabolism; triacylglycerol biosynthesis.</text>
</comment>
<evidence type="ECO:0000313" key="15">
    <source>
        <dbReference type="EMBL" id="APA98381.1"/>
    </source>
</evidence>
<evidence type="ECO:0000259" key="14">
    <source>
        <dbReference type="Pfam" id="PF06974"/>
    </source>
</evidence>
<evidence type="ECO:0000256" key="7">
    <source>
        <dbReference type="ARBA" id="ARBA00022798"/>
    </source>
</evidence>
<comment type="similarity">
    <text evidence="3 11">Belongs to the long-chain O-acyltransferase family.</text>
</comment>
<evidence type="ECO:0000256" key="2">
    <source>
        <dbReference type="ARBA" id="ARBA00005189"/>
    </source>
</evidence>
<comment type="catalytic activity">
    <reaction evidence="10 11">
        <text>an acyl-CoA + a 1,2-diacyl-sn-glycerol = a triacyl-sn-glycerol + CoA</text>
        <dbReference type="Rhea" id="RHEA:10868"/>
        <dbReference type="ChEBI" id="CHEBI:17815"/>
        <dbReference type="ChEBI" id="CHEBI:57287"/>
        <dbReference type="ChEBI" id="CHEBI:58342"/>
        <dbReference type="ChEBI" id="CHEBI:64615"/>
        <dbReference type="EC" id="2.3.1.20"/>
    </reaction>
</comment>
<keyword evidence="8 11" id="KW-0443">Lipid metabolism</keyword>
<dbReference type="PANTHER" id="PTHR31650">
    <property type="entry name" value="O-ACYLTRANSFERASE (WSD1-LIKE) FAMILY PROTEIN"/>
    <property type="match status" value="1"/>
</dbReference>
<dbReference type="Proteomes" id="UP000180166">
    <property type="component" value="Chromosome"/>
</dbReference>
<evidence type="ECO:0000256" key="6">
    <source>
        <dbReference type="ARBA" id="ARBA00022679"/>
    </source>
</evidence>
<dbReference type="Pfam" id="PF03007">
    <property type="entry name" value="WS_DGAT_cat"/>
    <property type="match status" value="1"/>
</dbReference>
<feature type="domain" description="O-acyltransferase WSD1 C-terminal" evidence="14">
    <location>
        <begin position="293"/>
        <end position="435"/>
    </location>
</feature>
<dbReference type="InterPro" id="IPR004255">
    <property type="entry name" value="O-acyltransferase_WSD1_N"/>
</dbReference>
<dbReference type="KEGG" id="nsr:NS506_04333"/>
<evidence type="ECO:0000256" key="4">
    <source>
        <dbReference type="ARBA" id="ARBA00013244"/>
    </source>
</evidence>
<evidence type="ECO:0000256" key="11">
    <source>
        <dbReference type="RuleBase" id="RU361241"/>
    </source>
</evidence>
<dbReference type="PANTHER" id="PTHR31650:SF1">
    <property type="entry name" value="WAX ESTER SYNTHASE_DIACYLGLYCEROL ACYLTRANSFERASE 4-RELATED"/>
    <property type="match status" value="1"/>
</dbReference>
<dbReference type="AlphaFoldDB" id="A0ABC8AWD7"/>
<keyword evidence="5 11" id="KW-0444">Lipid biosynthesis</keyword>
<organism evidence="15 16">
    <name type="scientific">Nocardia seriolae</name>
    <dbReference type="NCBI Taxonomy" id="37332"/>
    <lineage>
        <taxon>Bacteria</taxon>
        <taxon>Bacillati</taxon>
        <taxon>Actinomycetota</taxon>
        <taxon>Actinomycetes</taxon>
        <taxon>Mycobacteriales</taxon>
        <taxon>Nocardiaceae</taxon>
        <taxon>Nocardia</taxon>
    </lineage>
</organism>
<accession>A0ABC8AWD7</accession>
<evidence type="ECO:0000256" key="8">
    <source>
        <dbReference type="ARBA" id="ARBA00023098"/>
    </source>
</evidence>
<keyword evidence="7 11" id="KW-0319">Glycerol metabolism</keyword>
<evidence type="ECO:0000256" key="1">
    <source>
        <dbReference type="ARBA" id="ARBA00004771"/>
    </source>
</evidence>